<protein>
    <submittedName>
        <fullName evidence="2">Uncharacterized protein</fullName>
    </submittedName>
</protein>
<dbReference type="EMBL" id="ADTU01005188">
    <property type="status" value="NOT_ANNOTATED_CDS"/>
    <property type="molecule type" value="Genomic_DNA"/>
</dbReference>
<evidence type="ECO:0000256" key="1">
    <source>
        <dbReference type="SAM" id="MobiDB-lite"/>
    </source>
</evidence>
<accession>A0A158P008</accession>
<dbReference type="Proteomes" id="UP000005205">
    <property type="component" value="Unassembled WGS sequence"/>
</dbReference>
<evidence type="ECO:0000313" key="2">
    <source>
        <dbReference type="EnsemblMetazoa" id="XP_012063116.1"/>
    </source>
</evidence>
<gene>
    <name evidence="2" type="primary">105626426</name>
</gene>
<dbReference type="InParanoid" id="A0A158P008"/>
<dbReference type="EMBL" id="ADTU01005189">
    <property type="status" value="NOT_ANNOTATED_CDS"/>
    <property type="molecule type" value="Genomic_DNA"/>
</dbReference>
<organism evidence="2 3">
    <name type="scientific">Atta cephalotes</name>
    <name type="common">Leafcutter ant</name>
    <dbReference type="NCBI Taxonomy" id="12957"/>
    <lineage>
        <taxon>Eukaryota</taxon>
        <taxon>Metazoa</taxon>
        <taxon>Ecdysozoa</taxon>
        <taxon>Arthropoda</taxon>
        <taxon>Hexapoda</taxon>
        <taxon>Insecta</taxon>
        <taxon>Pterygota</taxon>
        <taxon>Neoptera</taxon>
        <taxon>Endopterygota</taxon>
        <taxon>Hymenoptera</taxon>
        <taxon>Apocrita</taxon>
        <taxon>Aculeata</taxon>
        <taxon>Formicoidea</taxon>
        <taxon>Formicidae</taxon>
        <taxon>Myrmicinae</taxon>
        <taxon>Atta</taxon>
    </lineage>
</organism>
<sequence>MKKQRQQMSQYACEEESRKVEVRDQINVGSSSTGIDGWKSRSTTDGLLRDGKKAIKINSISNVANIERSEASEYQNGRSEHAIK</sequence>
<reference evidence="2" key="2">
    <citation type="submission" date="2016-04" db="UniProtKB">
        <authorList>
            <consortium name="EnsemblMetazoa"/>
        </authorList>
    </citation>
    <scope>IDENTIFICATION</scope>
</reference>
<dbReference type="OrthoDB" id="10303555at2759"/>
<dbReference type="EnsemblMetazoa" id="XM_012207726.1">
    <property type="protein sequence ID" value="XP_012063116.1"/>
    <property type="gene ID" value="LOC105626426"/>
</dbReference>
<reference evidence="3" key="1">
    <citation type="journal article" date="2011" name="PLoS Genet.">
        <title>The genome sequence of the leaf-cutter ant Atta cephalotes reveals insights into its obligate symbiotic lifestyle.</title>
        <authorList>
            <person name="Suen G."/>
            <person name="Teiling C."/>
            <person name="Li L."/>
            <person name="Holt C."/>
            <person name="Abouheif E."/>
            <person name="Bornberg-Bauer E."/>
            <person name="Bouffard P."/>
            <person name="Caldera E.J."/>
            <person name="Cash E."/>
            <person name="Cavanaugh A."/>
            <person name="Denas O."/>
            <person name="Elhaik E."/>
            <person name="Fave M.J."/>
            <person name="Gadau J."/>
            <person name="Gibson J.D."/>
            <person name="Graur D."/>
            <person name="Grubbs K.J."/>
            <person name="Hagen D.E."/>
            <person name="Harkins T.T."/>
            <person name="Helmkampf M."/>
            <person name="Hu H."/>
            <person name="Johnson B.R."/>
            <person name="Kim J."/>
            <person name="Marsh S.E."/>
            <person name="Moeller J.A."/>
            <person name="Munoz-Torres M.C."/>
            <person name="Murphy M.C."/>
            <person name="Naughton M.C."/>
            <person name="Nigam S."/>
            <person name="Overson R."/>
            <person name="Rajakumar R."/>
            <person name="Reese J.T."/>
            <person name="Scott J.J."/>
            <person name="Smith C.R."/>
            <person name="Tao S."/>
            <person name="Tsutsui N.D."/>
            <person name="Viljakainen L."/>
            <person name="Wissler L."/>
            <person name="Yandell M.D."/>
            <person name="Zimmer F."/>
            <person name="Taylor J."/>
            <person name="Slater S.C."/>
            <person name="Clifton S.W."/>
            <person name="Warren W.C."/>
            <person name="Elsik C.G."/>
            <person name="Smith C.D."/>
            <person name="Weinstock G.M."/>
            <person name="Gerardo N.M."/>
            <person name="Currie C.R."/>
        </authorList>
    </citation>
    <scope>NUCLEOTIDE SEQUENCE [LARGE SCALE GENOMIC DNA]</scope>
</reference>
<feature type="region of interest" description="Disordered" evidence="1">
    <location>
        <begin position="65"/>
        <end position="84"/>
    </location>
</feature>
<keyword evidence="3" id="KW-1185">Reference proteome</keyword>
<evidence type="ECO:0000313" key="3">
    <source>
        <dbReference type="Proteomes" id="UP000005205"/>
    </source>
</evidence>
<proteinExistence type="predicted"/>
<name>A0A158P008_ATTCE</name>
<dbReference type="AlphaFoldDB" id="A0A158P008"/>
<feature type="region of interest" description="Disordered" evidence="1">
    <location>
        <begin position="24"/>
        <end position="49"/>
    </location>
</feature>
<dbReference type="KEGG" id="acep:105626426"/>
<feature type="compositionally biased region" description="Polar residues" evidence="1">
    <location>
        <begin position="27"/>
        <end position="45"/>
    </location>
</feature>